<accession>A0AAE4LNQ8</accession>
<reference evidence="6" key="1">
    <citation type="submission" date="2023-10" db="EMBL/GenBank/DDBJ databases">
        <title>Genome Sequence of the Bacteria from From Gut Wall in Crohn's Disease.</title>
        <authorList>
            <person name="Rodriguez-Palacios A."/>
        </authorList>
    </citation>
    <scope>NUCLEOTIDE SEQUENCE</scope>
    <source>
        <strain evidence="6">CavFT-hAR58</strain>
    </source>
</reference>
<dbReference type="RefSeq" id="WP_009598948.1">
    <property type="nucleotide sequence ID" value="NZ_BAAFKU010000010.1"/>
</dbReference>
<dbReference type="InterPro" id="IPR048015">
    <property type="entry name" value="NTP-PPase_MazG-like_N"/>
</dbReference>
<dbReference type="GO" id="GO:0006950">
    <property type="term" value="P:response to stress"/>
    <property type="evidence" value="ECO:0007669"/>
    <property type="project" value="UniProtKB-ARBA"/>
</dbReference>
<dbReference type="EC" id="3.6.1.8" evidence="3"/>
<dbReference type="Proteomes" id="UP001181347">
    <property type="component" value="Unassembled WGS sequence"/>
</dbReference>
<name>A0AAE4LNQ8_9BACT</name>
<evidence type="ECO:0000256" key="2">
    <source>
        <dbReference type="ARBA" id="ARBA00061115"/>
    </source>
</evidence>
<feature type="domain" description="NTP pyrophosphohydrolase MazG-like" evidence="5">
    <location>
        <begin position="166"/>
        <end position="228"/>
    </location>
</feature>
<sequence>MEDKRLEATARLLEVMNTLRRECPWDREQTFDSLRSNTIEETYELADAITDHNMEGIKEELGDLLLHVVFYSKLGEEAGAFDFGEVADALCDKLIYRHPHVYGDIHANTPDAVKENWEALKLRKKNRKSGTLGGVPRSLPAMVKAFRVGEKAAATGFDWQRREDVWDKVKEEIAEVEAEMRSEAPGSREKLEGEFGDLFFALVNASRLYGIDPESALERTNKKFIRRFNYMEEKAAAEGHTLHELPLEKMEEYWQEAKHEETFNSMCPH</sequence>
<dbReference type="Pfam" id="PF03819">
    <property type="entry name" value="MazG"/>
    <property type="match status" value="2"/>
</dbReference>
<proteinExistence type="inferred from homology"/>
<comment type="catalytic activity">
    <reaction evidence="1">
        <text>ATP + H2O = AMP + diphosphate + H(+)</text>
        <dbReference type="Rhea" id="RHEA:14245"/>
        <dbReference type="ChEBI" id="CHEBI:15377"/>
        <dbReference type="ChEBI" id="CHEBI:15378"/>
        <dbReference type="ChEBI" id="CHEBI:30616"/>
        <dbReference type="ChEBI" id="CHEBI:33019"/>
        <dbReference type="ChEBI" id="CHEBI:456215"/>
        <dbReference type="EC" id="3.6.1.8"/>
    </reaction>
</comment>
<keyword evidence="6" id="KW-0378">Hydrolase</keyword>
<dbReference type="SUPFAM" id="SSF101386">
    <property type="entry name" value="all-alpha NTP pyrophosphatases"/>
    <property type="match status" value="2"/>
</dbReference>
<dbReference type="GO" id="GO:0046061">
    <property type="term" value="P:dATP catabolic process"/>
    <property type="evidence" value="ECO:0007669"/>
    <property type="project" value="TreeGrafter"/>
</dbReference>
<evidence type="ECO:0000256" key="4">
    <source>
        <dbReference type="ARBA" id="ARBA00074799"/>
    </source>
</evidence>
<dbReference type="InterPro" id="IPR011551">
    <property type="entry name" value="NTP_PyrPHydrolase_MazG"/>
</dbReference>
<dbReference type="FunFam" id="1.10.287.1080:FF:000003">
    <property type="entry name" value="Nucleoside triphosphate pyrophosphohydrolase"/>
    <property type="match status" value="1"/>
</dbReference>
<dbReference type="InterPro" id="IPR048011">
    <property type="entry name" value="NTP-PPase_MazG-like_C"/>
</dbReference>
<dbReference type="GO" id="GO:0046047">
    <property type="term" value="P:TTP catabolic process"/>
    <property type="evidence" value="ECO:0007669"/>
    <property type="project" value="TreeGrafter"/>
</dbReference>
<evidence type="ECO:0000313" key="7">
    <source>
        <dbReference type="Proteomes" id="UP001181347"/>
    </source>
</evidence>
<evidence type="ECO:0000256" key="1">
    <source>
        <dbReference type="ARBA" id="ARBA00052141"/>
    </source>
</evidence>
<comment type="similarity">
    <text evidence="2">Belongs to the nucleoside triphosphate pyrophosphohydrolase family.</text>
</comment>
<dbReference type="PANTHER" id="PTHR30522">
    <property type="entry name" value="NUCLEOSIDE TRIPHOSPHATE PYROPHOSPHOHYDROLASE"/>
    <property type="match status" value="1"/>
</dbReference>
<dbReference type="NCBIfam" id="TIGR00444">
    <property type="entry name" value="mazG"/>
    <property type="match status" value="1"/>
</dbReference>
<dbReference type="GO" id="GO:0046076">
    <property type="term" value="P:dTTP catabolic process"/>
    <property type="evidence" value="ECO:0007669"/>
    <property type="project" value="TreeGrafter"/>
</dbReference>
<dbReference type="NCBIfam" id="NF007113">
    <property type="entry name" value="PRK09562.1"/>
    <property type="match status" value="1"/>
</dbReference>
<gene>
    <name evidence="6" type="primary">mazG</name>
    <name evidence="6" type="ORF">RVH17_15235</name>
</gene>
<dbReference type="Gene3D" id="1.10.287.1080">
    <property type="entry name" value="MazG-like"/>
    <property type="match status" value="2"/>
</dbReference>
<dbReference type="GO" id="GO:0006203">
    <property type="term" value="P:dGTP catabolic process"/>
    <property type="evidence" value="ECO:0007669"/>
    <property type="project" value="TreeGrafter"/>
</dbReference>
<dbReference type="CDD" id="cd11528">
    <property type="entry name" value="NTP-PPase_MazG_Nterm"/>
    <property type="match status" value="1"/>
</dbReference>
<dbReference type="GO" id="GO:0047693">
    <property type="term" value="F:ATP diphosphatase activity"/>
    <property type="evidence" value="ECO:0007669"/>
    <property type="project" value="UniProtKB-EC"/>
</dbReference>
<evidence type="ECO:0000259" key="5">
    <source>
        <dbReference type="Pfam" id="PF03819"/>
    </source>
</evidence>
<feature type="domain" description="NTP pyrophosphohydrolase MazG-like" evidence="5">
    <location>
        <begin position="29"/>
        <end position="101"/>
    </location>
</feature>
<protein>
    <recommendedName>
        <fullName evidence="4">Nucleoside triphosphate pyrophosphohydrolase</fullName>
        <ecNumber evidence="3">3.6.1.8</ecNumber>
    </recommendedName>
</protein>
<comment type="caution">
    <text evidence="6">The sequence shown here is derived from an EMBL/GenBank/DDBJ whole genome shotgun (WGS) entry which is preliminary data.</text>
</comment>
<dbReference type="CDD" id="cd11529">
    <property type="entry name" value="NTP-PPase_MazG_Cterm"/>
    <property type="match status" value="1"/>
</dbReference>
<dbReference type="GO" id="GO:0046081">
    <property type="term" value="P:dUTP catabolic process"/>
    <property type="evidence" value="ECO:0007669"/>
    <property type="project" value="TreeGrafter"/>
</dbReference>
<dbReference type="GO" id="GO:0046052">
    <property type="term" value="P:UTP catabolic process"/>
    <property type="evidence" value="ECO:0007669"/>
    <property type="project" value="TreeGrafter"/>
</dbReference>
<dbReference type="InterPro" id="IPR004518">
    <property type="entry name" value="MazG-like_dom"/>
</dbReference>
<organism evidence="6 7">
    <name type="scientific">Alistipes finegoldii</name>
    <dbReference type="NCBI Taxonomy" id="214856"/>
    <lineage>
        <taxon>Bacteria</taxon>
        <taxon>Pseudomonadati</taxon>
        <taxon>Bacteroidota</taxon>
        <taxon>Bacteroidia</taxon>
        <taxon>Bacteroidales</taxon>
        <taxon>Rikenellaceae</taxon>
        <taxon>Alistipes</taxon>
    </lineage>
</organism>
<dbReference type="EMBL" id="JAWDES010000006">
    <property type="protein sequence ID" value="MDU0261441.1"/>
    <property type="molecule type" value="Genomic_DNA"/>
</dbReference>
<dbReference type="GeneID" id="79836889"/>
<dbReference type="PANTHER" id="PTHR30522:SF0">
    <property type="entry name" value="NUCLEOSIDE TRIPHOSPHATE PYROPHOSPHOHYDROLASE"/>
    <property type="match status" value="1"/>
</dbReference>
<evidence type="ECO:0000313" key="6">
    <source>
        <dbReference type="EMBL" id="MDU0261441.1"/>
    </source>
</evidence>
<dbReference type="AlphaFoldDB" id="A0AAE4LNQ8"/>
<evidence type="ECO:0000256" key="3">
    <source>
        <dbReference type="ARBA" id="ARBA00066372"/>
    </source>
</evidence>
<dbReference type="FunFam" id="1.10.287.1080:FF:000001">
    <property type="entry name" value="Nucleoside triphosphate pyrophosphohydrolase"/>
    <property type="match status" value="1"/>
</dbReference>